<comment type="similarity">
    <text evidence="1">Belongs to the universal stress protein A family.</text>
</comment>
<dbReference type="AlphaFoldDB" id="A0A098EQE4"/>
<dbReference type="PANTHER" id="PTHR46268">
    <property type="entry name" value="STRESS RESPONSE PROTEIN NHAX"/>
    <property type="match status" value="1"/>
</dbReference>
<dbReference type="PANTHER" id="PTHR46268:SF6">
    <property type="entry name" value="UNIVERSAL STRESS PROTEIN UP12"/>
    <property type="match status" value="1"/>
</dbReference>
<dbReference type="Gene3D" id="3.40.50.620">
    <property type="entry name" value="HUPs"/>
    <property type="match status" value="1"/>
</dbReference>
<reference evidence="3 4" key="1">
    <citation type="submission" date="2014-09" db="EMBL/GenBank/DDBJ databases">
        <authorList>
            <person name="Urmite Genomes Urmite Genomes"/>
        </authorList>
    </citation>
    <scope>NUCLEOTIDE SEQUENCE [LARGE SCALE GENOMIC DNA]</scope>
    <source>
        <strain evidence="3 4">ES2</strain>
    </source>
</reference>
<accession>A0A098EQE4</accession>
<evidence type="ECO:0000313" key="4">
    <source>
        <dbReference type="Proteomes" id="UP000043699"/>
    </source>
</evidence>
<dbReference type="SUPFAM" id="SSF52402">
    <property type="entry name" value="Adenine nucleotide alpha hydrolases-like"/>
    <property type="match status" value="1"/>
</dbReference>
<evidence type="ECO:0000256" key="1">
    <source>
        <dbReference type="ARBA" id="ARBA00008791"/>
    </source>
</evidence>
<sequence>MYKKILVAADGSDHSKRAVQEAVKMAKANPGANVTLLYVIDYEKARNEILQSQGPDGLHLERRKHLQPLEEICRSAGVPFETKILHGAPGPTIVKHANETGYDAVFIGSRGLNALQEMVLGSVSHKVAKRVQAPVIIVK</sequence>
<dbReference type="Proteomes" id="UP000043699">
    <property type="component" value="Unassembled WGS sequence"/>
</dbReference>
<organism evidence="3 4">
    <name type="scientific">Planococcus massiliensis</name>
    <dbReference type="NCBI Taxonomy" id="1499687"/>
    <lineage>
        <taxon>Bacteria</taxon>
        <taxon>Bacillati</taxon>
        <taxon>Bacillota</taxon>
        <taxon>Bacilli</taxon>
        <taxon>Bacillales</taxon>
        <taxon>Caryophanaceae</taxon>
        <taxon>Planococcus</taxon>
    </lineage>
</organism>
<dbReference type="InterPro" id="IPR014729">
    <property type="entry name" value="Rossmann-like_a/b/a_fold"/>
</dbReference>
<dbReference type="Pfam" id="PF00582">
    <property type="entry name" value="Usp"/>
    <property type="match status" value="1"/>
</dbReference>
<dbReference type="STRING" id="1499687.BN1080_03040"/>
<dbReference type="RefSeq" id="WP_052653207.1">
    <property type="nucleotide sequence ID" value="NZ_CCXS01000001.1"/>
</dbReference>
<evidence type="ECO:0000259" key="2">
    <source>
        <dbReference type="Pfam" id="PF00582"/>
    </source>
</evidence>
<dbReference type="InterPro" id="IPR006016">
    <property type="entry name" value="UspA"/>
</dbReference>
<dbReference type="CDD" id="cd00293">
    <property type="entry name" value="USP-like"/>
    <property type="match status" value="1"/>
</dbReference>
<proteinExistence type="inferred from homology"/>
<dbReference type="InterPro" id="IPR006015">
    <property type="entry name" value="Universal_stress_UspA"/>
</dbReference>
<protein>
    <submittedName>
        <fullName evidence="3">Putative universal stress protein</fullName>
    </submittedName>
</protein>
<gene>
    <name evidence="3" type="ORF">BN1080_03040</name>
</gene>
<name>A0A098EQE4_9BACL</name>
<dbReference type="OrthoDB" id="9777884at2"/>
<feature type="domain" description="UspA" evidence="2">
    <location>
        <begin position="1"/>
        <end position="139"/>
    </location>
</feature>
<dbReference type="PRINTS" id="PR01438">
    <property type="entry name" value="UNVRSLSTRESS"/>
</dbReference>
<keyword evidence="4" id="KW-1185">Reference proteome</keyword>
<evidence type="ECO:0000313" key="3">
    <source>
        <dbReference type="EMBL" id="CEG24022.1"/>
    </source>
</evidence>
<dbReference type="EMBL" id="CCXS01000001">
    <property type="protein sequence ID" value="CEG24022.1"/>
    <property type="molecule type" value="Genomic_DNA"/>
</dbReference>